<keyword evidence="3" id="KW-1185">Reference proteome</keyword>
<sequence length="386" mass="42821">MSDALKEIRIEESATVFPSVLTTETAAWVASSTASLFRALRSGRVDARACERLQEMVVFIARFTPADILLADGRQRACFTYRQLSEELGLDADSTQAVQRALRTLSLSPKPTDPYSYRLASDLISRERGGVPILRPLIKSDRRGRASIWELVDIRPRRVFVSGEASVVESSGPVVESNRSVVESRKPVVKKCQPVVPPLECDCTTIQRENSDTQASASCEDNVSTRSESNQSVVRASANGNKLSTPTFSISHTLSLRARGYREVVAPFQCSPGMREEETVKAYESLIDRGYSPEAILSGIEKYMAVTPPSEQKRFPLKFFEDADLVRGWCGKPEKRVNAKALLPTTDGWFYPFDGGLDRVRCDRSASREEAAEAVRKMVARGDKKL</sequence>
<evidence type="ECO:0000256" key="1">
    <source>
        <dbReference type="SAM" id="MobiDB-lite"/>
    </source>
</evidence>
<organism evidence="2 3">
    <name type="scientific">Enorma massiliensis</name>
    <dbReference type="NCBI Taxonomy" id="1472761"/>
    <lineage>
        <taxon>Bacteria</taxon>
        <taxon>Bacillati</taxon>
        <taxon>Actinomycetota</taxon>
        <taxon>Coriobacteriia</taxon>
        <taxon>Coriobacteriales</taxon>
        <taxon>Coriobacteriaceae</taxon>
        <taxon>Enorma</taxon>
    </lineage>
</organism>
<gene>
    <name evidence="2" type="ORF">B5G21_09145</name>
</gene>
<reference evidence="3" key="1">
    <citation type="submission" date="2017-04" db="EMBL/GenBank/DDBJ databases">
        <title>Function of individual gut microbiota members based on whole genome sequencing of pure cultures obtained from chicken caecum.</title>
        <authorList>
            <person name="Medvecky M."/>
            <person name="Cejkova D."/>
            <person name="Polansky O."/>
            <person name="Karasova D."/>
            <person name="Kubasova T."/>
            <person name="Cizek A."/>
            <person name="Rychlik I."/>
        </authorList>
    </citation>
    <scope>NUCLEOTIDE SEQUENCE [LARGE SCALE GENOMIC DNA]</scope>
    <source>
        <strain evidence="3">An70</strain>
    </source>
</reference>
<dbReference type="EMBL" id="NFHO01000011">
    <property type="protein sequence ID" value="OUN41794.1"/>
    <property type="molecule type" value="Genomic_DNA"/>
</dbReference>
<name>A0A1Y3TYY0_9ACTN</name>
<accession>A0A1Y3TYY0</accession>
<proteinExistence type="predicted"/>
<dbReference type="AlphaFoldDB" id="A0A1Y3TYY0"/>
<evidence type="ECO:0000313" key="2">
    <source>
        <dbReference type="EMBL" id="OUN41794.1"/>
    </source>
</evidence>
<protein>
    <submittedName>
        <fullName evidence="2">Uncharacterized protein</fullName>
    </submittedName>
</protein>
<dbReference type="Proteomes" id="UP000196560">
    <property type="component" value="Unassembled WGS sequence"/>
</dbReference>
<comment type="caution">
    <text evidence="2">The sequence shown here is derived from an EMBL/GenBank/DDBJ whole genome shotgun (WGS) entry which is preliminary data.</text>
</comment>
<evidence type="ECO:0000313" key="3">
    <source>
        <dbReference type="Proteomes" id="UP000196560"/>
    </source>
</evidence>
<dbReference type="RefSeq" id="WP_087186924.1">
    <property type="nucleotide sequence ID" value="NZ_NFHO01000011.1"/>
</dbReference>
<feature type="region of interest" description="Disordered" evidence="1">
    <location>
        <begin position="211"/>
        <end position="231"/>
    </location>
</feature>